<feature type="transmembrane region" description="Helical" evidence="18">
    <location>
        <begin position="672"/>
        <end position="693"/>
    </location>
</feature>
<accession>A0A835QIL5</accession>
<dbReference type="GO" id="GO:0120029">
    <property type="term" value="P:proton export across plasma membrane"/>
    <property type="evidence" value="ECO:0007669"/>
    <property type="project" value="UniProtKB-UniRule"/>
</dbReference>
<feature type="transmembrane region" description="Helical" evidence="18">
    <location>
        <begin position="239"/>
        <end position="261"/>
    </location>
</feature>
<dbReference type="InterPro" id="IPR036412">
    <property type="entry name" value="HAD-like_sf"/>
</dbReference>
<organism evidence="20 21">
    <name type="scientific">Vanilla planifolia</name>
    <name type="common">Vanilla</name>
    <dbReference type="NCBI Taxonomy" id="51239"/>
    <lineage>
        <taxon>Eukaryota</taxon>
        <taxon>Viridiplantae</taxon>
        <taxon>Streptophyta</taxon>
        <taxon>Embryophyta</taxon>
        <taxon>Tracheophyta</taxon>
        <taxon>Spermatophyta</taxon>
        <taxon>Magnoliopsida</taxon>
        <taxon>Liliopsida</taxon>
        <taxon>Asparagales</taxon>
        <taxon>Orchidaceae</taxon>
        <taxon>Vanilloideae</taxon>
        <taxon>Vanilleae</taxon>
        <taxon>Vanilla</taxon>
    </lineage>
</organism>
<dbReference type="SMART" id="SM00831">
    <property type="entry name" value="Cation_ATPase_N"/>
    <property type="match status" value="1"/>
</dbReference>
<evidence type="ECO:0000256" key="13">
    <source>
        <dbReference type="ARBA" id="ARBA00022989"/>
    </source>
</evidence>
<dbReference type="Proteomes" id="UP000639772">
    <property type="component" value="Chromosome 9"/>
</dbReference>
<dbReference type="SUPFAM" id="SSF56784">
    <property type="entry name" value="HAD-like"/>
    <property type="match status" value="1"/>
</dbReference>
<dbReference type="InterPro" id="IPR006534">
    <property type="entry name" value="P-type_ATPase_IIIA"/>
</dbReference>
<keyword evidence="4 18" id="KW-0813">Transport</keyword>
<dbReference type="Pfam" id="PF00702">
    <property type="entry name" value="Hydrolase"/>
    <property type="match status" value="1"/>
</dbReference>
<dbReference type="OrthoDB" id="116380at2759"/>
<dbReference type="FunFam" id="1.20.1110.10:FF:000045">
    <property type="entry name" value="ATPase 4 plasma membrane-type"/>
    <property type="match status" value="1"/>
</dbReference>
<evidence type="ECO:0000256" key="18">
    <source>
        <dbReference type="RuleBase" id="RU362083"/>
    </source>
</evidence>
<dbReference type="PRINTS" id="PR00120">
    <property type="entry name" value="HATPASE"/>
</dbReference>
<dbReference type="CDD" id="cd02076">
    <property type="entry name" value="P-type_ATPase_H"/>
    <property type="match status" value="1"/>
</dbReference>
<gene>
    <name evidence="20" type="ORF">HPP92_017745</name>
</gene>
<keyword evidence="9 18" id="KW-0375">Hydrogen ion transport</keyword>
<evidence type="ECO:0000256" key="11">
    <source>
        <dbReference type="ARBA" id="ARBA00022842"/>
    </source>
</evidence>
<dbReference type="Pfam" id="PF00690">
    <property type="entry name" value="Cation_ATPase_N"/>
    <property type="match status" value="1"/>
</dbReference>
<keyword evidence="15 18" id="KW-0472">Membrane</keyword>
<evidence type="ECO:0000256" key="14">
    <source>
        <dbReference type="ARBA" id="ARBA00023065"/>
    </source>
</evidence>
<dbReference type="SFLD" id="SFLDG00002">
    <property type="entry name" value="C1.7:_P-type_atpase_like"/>
    <property type="match status" value="1"/>
</dbReference>
<keyword evidence="7" id="KW-0479">Metal-binding</keyword>
<dbReference type="Gene3D" id="3.40.50.1000">
    <property type="entry name" value="HAD superfamily/HAD-like"/>
    <property type="match status" value="1"/>
</dbReference>
<evidence type="ECO:0000256" key="16">
    <source>
        <dbReference type="ARBA" id="ARBA00048122"/>
    </source>
</evidence>
<evidence type="ECO:0000256" key="5">
    <source>
        <dbReference type="ARBA" id="ARBA00022553"/>
    </source>
</evidence>
<keyword evidence="11 18" id="KW-0460">Magnesium</keyword>
<evidence type="ECO:0000259" key="19">
    <source>
        <dbReference type="SMART" id="SM00831"/>
    </source>
</evidence>
<dbReference type="Gene3D" id="3.40.1110.10">
    <property type="entry name" value="Calcium-transporting ATPase, cytoplasmic domain N"/>
    <property type="match status" value="1"/>
</dbReference>
<dbReference type="Gene3D" id="2.70.150.10">
    <property type="entry name" value="Calcium-transporting ATPase, cytoplasmic transduction domain A"/>
    <property type="match status" value="1"/>
</dbReference>
<dbReference type="SFLD" id="SFLDS00003">
    <property type="entry name" value="Haloacid_Dehalogenase"/>
    <property type="match status" value="1"/>
</dbReference>
<keyword evidence="8 18" id="KW-0547">Nucleotide-binding</keyword>
<comment type="caution">
    <text evidence="20">The sequence shown here is derived from an EMBL/GenBank/DDBJ whole genome shotgun (WGS) entry which is preliminary data.</text>
</comment>
<dbReference type="SUPFAM" id="SSF81665">
    <property type="entry name" value="Calcium ATPase, transmembrane domain M"/>
    <property type="match status" value="1"/>
</dbReference>
<keyword evidence="14 18" id="KW-0406">Ion transport</keyword>
<feature type="transmembrane region" description="Helical" evidence="18">
    <location>
        <begin position="779"/>
        <end position="798"/>
    </location>
</feature>
<evidence type="ECO:0000256" key="17">
    <source>
        <dbReference type="ARBA" id="ARBA00071631"/>
    </source>
</evidence>
<dbReference type="EMBL" id="JADCNM010000009">
    <property type="protein sequence ID" value="KAG0468417.1"/>
    <property type="molecule type" value="Genomic_DNA"/>
</dbReference>
<dbReference type="PANTHER" id="PTHR42861">
    <property type="entry name" value="CALCIUM-TRANSPORTING ATPASE"/>
    <property type="match status" value="1"/>
</dbReference>
<dbReference type="InterPro" id="IPR044492">
    <property type="entry name" value="P_typ_ATPase_HD_dom"/>
</dbReference>
<dbReference type="AlphaFoldDB" id="A0A835QIL5"/>
<dbReference type="InterPro" id="IPR023298">
    <property type="entry name" value="ATPase_P-typ_TM_dom_sf"/>
</dbReference>
<evidence type="ECO:0000313" key="21">
    <source>
        <dbReference type="Proteomes" id="UP000639772"/>
    </source>
</evidence>
<evidence type="ECO:0000256" key="9">
    <source>
        <dbReference type="ARBA" id="ARBA00022781"/>
    </source>
</evidence>
<dbReference type="InterPro" id="IPR004014">
    <property type="entry name" value="ATPase_P-typ_cation-transptr_N"/>
</dbReference>
<comment type="caution">
    <text evidence="18">Lacks conserved residue(s) required for the propagation of feature annotation.</text>
</comment>
<comment type="subcellular location">
    <subcellularLocation>
        <location evidence="18">Cell membrane</location>
        <topology evidence="18">Multi-pass membrane protein</topology>
    </subcellularLocation>
    <subcellularLocation>
        <location evidence="1">Membrane</location>
        <topology evidence="1">Multi-pass membrane protein</topology>
    </subcellularLocation>
</comment>
<dbReference type="Gene3D" id="1.20.1110.10">
    <property type="entry name" value="Calcium-transporting ATPase, transmembrane domain"/>
    <property type="match status" value="1"/>
</dbReference>
<dbReference type="PROSITE" id="PS00154">
    <property type="entry name" value="ATPASE_E1_E2"/>
    <property type="match status" value="1"/>
</dbReference>
<evidence type="ECO:0000256" key="1">
    <source>
        <dbReference type="ARBA" id="ARBA00004141"/>
    </source>
</evidence>
<dbReference type="InterPro" id="IPR001757">
    <property type="entry name" value="P_typ_ATPase"/>
</dbReference>
<evidence type="ECO:0000256" key="8">
    <source>
        <dbReference type="ARBA" id="ARBA00022741"/>
    </source>
</evidence>
<dbReference type="InterPro" id="IPR018303">
    <property type="entry name" value="ATPase_P-typ_P_site"/>
</dbReference>
<comment type="catalytic activity">
    <reaction evidence="16 18">
        <text>ATP + H2O + H(+)(in) = ADP + phosphate + 2 H(+)(out)</text>
        <dbReference type="Rhea" id="RHEA:20852"/>
        <dbReference type="ChEBI" id="CHEBI:15377"/>
        <dbReference type="ChEBI" id="CHEBI:15378"/>
        <dbReference type="ChEBI" id="CHEBI:30616"/>
        <dbReference type="ChEBI" id="CHEBI:43474"/>
        <dbReference type="ChEBI" id="CHEBI:456216"/>
        <dbReference type="EC" id="7.1.2.1"/>
    </reaction>
</comment>
<evidence type="ECO:0000256" key="4">
    <source>
        <dbReference type="ARBA" id="ARBA00022448"/>
    </source>
</evidence>
<sequence>MAGLSLEDIKNETVDLERIPVEEVFDQLKCTKEGLSSEEGANRLQIFGPNKLEEKTESKFLKFLGFMWNPLSWVMETAAVIAIAARGKDPDWQDFIGIAVLLVINSTISFIEENNAGNAAAALMARLAPKTKGWKWTEEDASILVPGDIVSIKLGDIIPADARLLEGDPLKIDQSALTGESLPVTKNPGDEVYSGSTCKQGEIEAIVIATGVHTFFGKAAHLVDSTNQHRRYRDGIDNLLVLLIGGIPIAMPTVLSVTMAIGSHRLSQQGAITKRMTAIEEMAGMDVLCSDKTGTLTLNKLSIDKSLVEVFAKGVTKEDVILFAARASRTENQDAIDAAMVGMLADPKEARAGITEVHFLPFNPVDKRTALTYYDVHGNWHRVSKGAPEQILSLSNAREDVKNKVHSVIDKFAERGLRSLAVAIQEVPEKNKESPGGPWQFVGLLPLFDPPRHDSAETIRRALNLGVNVKMITGDQLAIAKETGRRLGMGINMYPSSALLGQNRDASIGALPVDELIEKADGFAGVFPEHKYEIVKKLQEKKHICGMTGDGVNDAPALKKADIGIAVADATDAARSASDIVLTEPGLSVIISAVLTSRAIFQRMKNYTIYAVSITIRIVLGFMLIALIWKFDFSPFMVLIIAILNDGTIMTISKDRVKPSPLPDSWKLKEIFATGVVFGSYLAMMTVIFFWAMKETDFFSDKFGVRSLRSSHYEMMSALYLQVSIVSQALIFVTRSRGWFFMERPGFLLVSAFIIAQLVATFVAVYANWGFAKIEGCGWGWAGVIWLYNLIFFIPSTCSSSLSDTCSVERHGIPLLRGRLPSPPKKIMVEKRGKHNGPWHREPSMAFNLPRPAPCSLKRAVTVSSLRLPSKPNAELRLQGWTTFSQP</sequence>
<evidence type="ECO:0000256" key="12">
    <source>
        <dbReference type="ARBA" id="ARBA00022967"/>
    </source>
</evidence>
<evidence type="ECO:0000256" key="7">
    <source>
        <dbReference type="ARBA" id="ARBA00022723"/>
    </source>
</evidence>
<evidence type="ECO:0000256" key="10">
    <source>
        <dbReference type="ARBA" id="ARBA00022840"/>
    </source>
</evidence>
<keyword evidence="6 18" id="KW-0812">Transmembrane</keyword>
<dbReference type="GO" id="GO:0008553">
    <property type="term" value="F:P-type proton-exporting transporter activity"/>
    <property type="evidence" value="ECO:0007669"/>
    <property type="project" value="UniProtKB-UniRule"/>
</dbReference>
<dbReference type="Pfam" id="PF00122">
    <property type="entry name" value="E1-E2_ATPase"/>
    <property type="match status" value="1"/>
</dbReference>
<keyword evidence="12 18" id="KW-1278">Translocase</keyword>
<dbReference type="NCBIfam" id="TIGR01494">
    <property type="entry name" value="ATPase_P-type"/>
    <property type="match status" value="1"/>
</dbReference>
<name>A0A835QIL5_VANPL</name>
<comment type="similarity">
    <text evidence="2 18">Belongs to the cation transport ATPase (P-type) (TC 3.A.3) family. Type IIIA subfamily.</text>
</comment>
<feature type="transmembrane region" description="Helical" evidence="18">
    <location>
        <begin position="607"/>
        <end position="629"/>
    </location>
</feature>
<evidence type="ECO:0000256" key="6">
    <source>
        <dbReference type="ARBA" id="ARBA00022692"/>
    </source>
</evidence>
<dbReference type="GO" id="GO:0005524">
    <property type="term" value="F:ATP binding"/>
    <property type="evidence" value="ECO:0007669"/>
    <property type="project" value="UniProtKB-UniRule"/>
</dbReference>
<evidence type="ECO:0000256" key="2">
    <source>
        <dbReference type="ARBA" id="ARBA00008804"/>
    </source>
</evidence>
<feature type="domain" description="Cation-transporting P-type ATPase N-terminal" evidence="19">
    <location>
        <begin position="15"/>
        <end position="87"/>
    </location>
</feature>
<dbReference type="NCBIfam" id="TIGR01647">
    <property type="entry name" value="ATPase-IIIA_H"/>
    <property type="match status" value="1"/>
</dbReference>
<dbReference type="FunFam" id="3.40.1110.10:FF:000004">
    <property type="entry name" value="Plasma membrane ATPase"/>
    <property type="match status" value="1"/>
</dbReference>
<dbReference type="FunFam" id="3.40.50.1000:FF:000211">
    <property type="entry name" value="Plasma membrane ATPase"/>
    <property type="match status" value="1"/>
</dbReference>
<dbReference type="FunFam" id="2.70.150.10:FF:000004">
    <property type="entry name" value="Plasma membrane ATPase"/>
    <property type="match status" value="1"/>
</dbReference>
<keyword evidence="5" id="KW-0597">Phosphoprotein</keyword>
<evidence type="ECO:0000313" key="20">
    <source>
        <dbReference type="EMBL" id="KAG0468417.1"/>
    </source>
</evidence>
<dbReference type="InterPro" id="IPR059000">
    <property type="entry name" value="ATPase_P-type_domA"/>
</dbReference>
<proteinExistence type="inferred from homology"/>
<keyword evidence="10 18" id="KW-0067">ATP-binding</keyword>
<feature type="transmembrane region" description="Helical" evidence="18">
    <location>
        <begin position="746"/>
        <end position="767"/>
    </location>
</feature>
<evidence type="ECO:0000256" key="3">
    <source>
        <dbReference type="ARBA" id="ARBA00012476"/>
    </source>
</evidence>
<dbReference type="SFLD" id="SFLDF00027">
    <property type="entry name" value="p-type_atpase"/>
    <property type="match status" value="1"/>
</dbReference>
<keyword evidence="13 18" id="KW-1133">Transmembrane helix</keyword>
<evidence type="ECO:0000256" key="15">
    <source>
        <dbReference type="ARBA" id="ARBA00023136"/>
    </source>
</evidence>
<dbReference type="GO" id="GO:0016887">
    <property type="term" value="F:ATP hydrolysis activity"/>
    <property type="evidence" value="ECO:0007669"/>
    <property type="project" value="InterPro"/>
</dbReference>
<reference evidence="20 21" key="1">
    <citation type="journal article" date="2020" name="Nat. Food">
        <title>A phased Vanilla planifolia genome enables genetic improvement of flavour and production.</title>
        <authorList>
            <person name="Hasing T."/>
            <person name="Tang H."/>
            <person name="Brym M."/>
            <person name="Khazi F."/>
            <person name="Huang T."/>
            <person name="Chambers A.H."/>
        </authorList>
    </citation>
    <scope>NUCLEOTIDE SEQUENCE [LARGE SCALE GENOMIC DNA]</scope>
    <source>
        <tissue evidence="20">Leaf</tissue>
    </source>
</reference>
<dbReference type="GO" id="GO:0046872">
    <property type="term" value="F:metal ion binding"/>
    <property type="evidence" value="ECO:0007669"/>
    <property type="project" value="UniProtKB-KW"/>
</dbReference>
<dbReference type="InterPro" id="IPR023214">
    <property type="entry name" value="HAD_sf"/>
</dbReference>
<dbReference type="PRINTS" id="PR00119">
    <property type="entry name" value="CATATPASE"/>
</dbReference>
<dbReference type="InterPro" id="IPR023299">
    <property type="entry name" value="ATPase_P-typ_cyto_dom_N"/>
</dbReference>
<feature type="transmembrane region" description="Helical" evidence="18">
    <location>
        <begin position="713"/>
        <end position="734"/>
    </location>
</feature>
<protein>
    <recommendedName>
        <fullName evidence="17 18">Plasma membrane ATPase</fullName>
        <ecNumber evidence="3 18">7.1.2.1</ecNumber>
    </recommendedName>
</protein>
<dbReference type="GO" id="GO:0005886">
    <property type="term" value="C:plasma membrane"/>
    <property type="evidence" value="ECO:0007669"/>
    <property type="project" value="UniProtKB-SubCell"/>
</dbReference>
<dbReference type="EC" id="7.1.2.1" evidence="3 18"/>